<feature type="chain" id="PRO_5046539012" evidence="4">
    <location>
        <begin position="21"/>
        <end position="125"/>
    </location>
</feature>
<dbReference type="InterPro" id="IPR034325">
    <property type="entry name" value="S-100_dom"/>
</dbReference>
<name>A0ABR0Y3L0_HUSHU</name>
<keyword evidence="2" id="KW-0479">Metal-binding</keyword>
<dbReference type="Gene3D" id="1.10.238.10">
    <property type="entry name" value="EF-hand"/>
    <property type="match status" value="1"/>
</dbReference>
<dbReference type="SMART" id="SM01394">
    <property type="entry name" value="S_100"/>
    <property type="match status" value="1"/>
</dbReference>
<dbReference type="CDD" id="cd00213">
    <property type="entry name" value="S-100"/>
    <property type="match status" value="1"/>
</dbReference>
<evidence type="ECO:0000256" key="3">
    <source>
        <dbReference type="ARBA" id="ARBA00022837"/>
    </source>
</evidence>
<evidence type="ECO:0000313" key="6">
    <source>
        <dbReference type="EMBL" id="KAK6466978.1"/>
    </source>
</evidence>
<dbReference type="PROSITE" id="PS00018">
    <property type="entry name" value="EF_HAND_1"/>
    <property type="match status" value="1"/>
</dbReference>
<dbReference type="Proteomes" id="UP001369086">
    <property type="component" value="Unassembled WGS sequence"/>
</dbReference>
<dbReference type="EMBL" id="JAHFZB010000051">
    <property type="protein sequence ID" value="KAK6466978.1"/>
    <property type="molecule type" value="Genomic_DNA"/>
</dbReference>
<evidence type="ECO:0000259" key="5">
    <source>
        <dbReference type="PROSITE" id="PS50222"/>
    </source>
</evidence>
<dbReference type="SUPFAM" id="SSF47473">
    <property type="entry name" value="EF-hand"/>
    <property type="match status" value="1"/>
</dbReference>
<dbReference type="PROSITE" id="PS50222">
    <property type="entry name" value="EF_HAND_2"/>
    <property type="match status" value="1"/>
</dbReference>
<dbReference type="InterPro" id="IPR013787">
    <property type="entry name" value="S100_Ca-bd_sub"/>
</dbReference>
<feature type="domain" description="EF-hand" evidence="5">
    <location>
        <begin position="77"/>
        <end position="112"/>
    </location>
</feature>
<dbReference type="Pfam" id="PF01023">
    <property type="entry name" value="S_100"/>
    <property type="match status" value="1"/>
</dbReference>
<keyword evidence="3" id="KW-0106">Calcium</keyword>
<feature type="signal peptide" evidence="4">
    <location>
        <begin position="1"/>
        <end position="20"/>
    </location>
</feature>
<protein>
    <submittedName>
        <fullName evidence="6">Protein S100-A1-like</fullName>
    </submittedName>
</protein>
<dbReference type="InterPro" id="IPR018247">
    <property type="entry name" value="EF_Hand_1_Ca_BS"/>
</dbReference>
<proteinExistence type="inferred from homology"/>
<organism evidence="6 7">
    <name type="scientific">Huso huso</name>
    <name type="common">Beluga</name>
    <name type="synonym">Acipenser huso</name>
    <dbReference type="NCBI Taxonomy" id="61971"/>
    <lineage>
        <taxon>Eukaryota</taxon>
        <taxon>Metazoa</taxon>
        <taxon>Chordata</taxon>
        <taxon>Craniata</taxon>
        <taxon>Vertebrata</taxon>
        <taxon>Euteleostomi</taxon>
        <taxon>Actinopterygii</taxon>
        <taxon>Chondrostei</taxon>
        <taxon>Acipenseriformes</taxon>
        <taxon>Acipenseridae</taxon>
        <taxon>Huso</taxon>
    </lineage>
</organism>
<dbReference type="PANTHER" id="PTHR11639">
    <property type="entry name" value="S100 CALCIUM-BINDING PROTEIN"/>
    <property type="match status" value="1"/>
</dbReference>
<keyword evidence="4" id="KW-0732">Signal</keyword>
<accession>A0ABR0Y3L0</accession>
<dbReference type="InterPro" id="IPR011992">
    <property type="entry name" value="EF-hand-dom_pair"/>
</dbReference>
<evidence type="ECO:0000256" key="2">
    <source>
        <dbReference type="ARBA" id="ARBA00022723"/>
    </source>
</evidence>
<dbReference type="PANTHER" id="PTHR11639:SF134">
    <property type="entry name" value="PROTEIN S100-A1-RELATED"/>
    <property type="match status" value="1"/>
</dbReference>
<sequence length="125" mass="13588">MLYQTSLCFTILPYALPCLSVPLSPSSVRSQLELVLGSVIDLFRMYAELEGGRTKLSHGELQRLLQTELTGPLGKDVGPSFVDELLHMLDTNQDGEVDLKEFGGLIGIMAMGYSGKGKGGYTHSH</sequence>
<comment type="caution">
    <text evidence="6">The sequence shown here is derived from an EMBL/GenBank/DDBJ whole genome shotgun (WGS) entry which is preliminary data.</text>
</comment>
<comment type="similarity">
    <text evidence="1">Belongs to the S-100 family.</text>
</comment>
<keyword evidence="7" id="KW-1185">Reference proteome</keyword>
<evidence type="ECO:0000256" key="4">
    <source>
        <dbReference type="SAM" id="SignalP"/>
    </source>
</evidence>
<dbReference type="InterPro" id="IPR002048">
    <property type="entry name" value="EF_hand_dom"/>
</dbReference>
<evidence type="ECO:0000256" key="1">
    <source>
        <dbReference type="ARBA" id="ARBA00007323"/>
    </source>
</evidence>
<reference evidence="6 7" key="1">
    <citation type="submission" date="2021-05" db="EMBL/GenBank/DDBJ databases">
        <authorList>
            <person name="Zahm M."/>
            <person name="Klopp C."/>
            <person name="Cabau C."/>
            <person name="Kuhl H."/>
            <person name="Suciu R."/>
            <person name="Ciorpac M."/>
            <person name="Holostenco D."/>
            <person name="Gessner J."/>
            <person name="Wuertz S."/>
            <person name="Hohne C."/>
            <person name="Stock M."/>
            <person name="Gislard M."/>
            <person name="Lluch J."/>
            <person name="Milhes M."/>
            <person name="Lampietro C."/>
            <person name="Lopez Roques C."/>
            <person name="Donnadieu C."/>
            <person name="Du K."/>
            <person name="Schartl M."/>
            <person name="Guiguen Y."/>
        </authorList>
    </citation>
    <scope>NUCLEOTIDE SEQUENCE [LARGE SCALE GENOMIC DNA]</scope>
    <source>
        <strain evidence="6">Hh-F2</strain>
        <tissue evidence="6">Blood</tissue>
    </source>
</reference>
<evidence type="ECO:0000313" key="7">
    <source>
        <dbReference type="Proteomes" id="UP001369086"/>
    </source>
</evidence>
<gene>
    <name evidence="6" type="ORF">HHUSO_G35322</name>
</gene>